<evidence type="ECO:0000256" key="1">
    <source>
        <dbReference type="ARBA" id="ARBA00001964"/>
    </source>
</evidence>
<feature type="domain" description="Transketolase N-terminal" evidence="9">
    <location>
        <begin position="266"/>
        <end position="340"/>
    </location>
</feature>
<protein>
    <recommendedName>
        <fullName evidence="3">Pyruvate dehydrogenase E1 component</fullName>
        <ecNumber evidence="2">1.2.4.1</ecNumber>
    </recommendedName>
</protein>
<dbReference type="InterPro" id="IPR051157">
    <property type="entry name" value="PDH/Transketolase"/>
</dbReference>
<evidence type="ECO:0000256" key="7">
    <source>
        <dbReference type="ARBA" id="ARBA00051231"/>
    </source>
</evidence>
<proteinExistence type="predicted"/>
<dbReference type="PANTHER" id="PTHR43825:SF3">
    <property type="entry name" value="PYRUVATE DEHYDROGENASE E1 COMPONENT"/>
    <property type="match status" value="1"/>
</dbReference>
<evidence type="ECO:0000256" key="2">
    <source>
        <dbReference type="ARBA" id="ARBA00012281"/>
    </source>
</evidence>
<dbReference type="PIRSF" id="PIRSF000156">
    <property type="entry name" value="Pyruvate_dh_E1"/>
    <property type="match status" value="1"/>
</dbReference>
<dbReference type="NCBIfam" id="TIGR00759">
    <property type="entry name" value="aceE"/>
    <property type="match status" value="1"/>
</dbReference>
<accession>A0AA38XL22</accession>
<comment type="cofactor">
    <cofactor evidence="1">
        <name>thiamine diphosphate</name>
        <dbReference type="ChEBI" id="CHEBI:58937"/>
    </cofactor>
</comment>
<dbReference type="SUPFAM" id="SSF52518">
    <property type="entry name" value="Thiamin diphosphate-binding fold (THDP-binding)"/>
    <property type="match status" value="2"/>
</dbReference>
<dbReference type="InterPro" id="IPR029061">
    <property type="entry name" value="THDP-binding"/>
</dbReference>
<evidence type="ECO:0000259" key="11">
    <source>
        <dbReference type="Pfam" id="PF22613"/>
    </source>
</evidence>
<dbReference type="PANTHER" id="PTHR43825">
    <property type="entry name" value="PYRUVATE DEHYDROGENASE E1 COMPONENT"/>
    <property type="match status" value="1"/>
</dbReference>
<evidence type="ECO:0000259" key="10">
    <source>
        <dbReference type="Pfam" id="PF17831"/>
    </source>
</evidence>
<dbReference type="EMBL" id="JAPDRN010000179">
    <property type="protein sequence ID" value="KAJ9614952.1"/>
    <property type="molecule type" value="Genomic_DNA"/>
</dbReference>
<feature type="compositionally biased region" description="Pro residues" evidence="8">
    <location>
        <begin position="9"/>
        <end position="18"/>
    </location>
</feature>
<dbReference type="Pfam" id="PF00456">
    <property type="entry name" value="Transketolase_N"/>
    <property type="match status" value="1"/>
</dbReference>
<dbReference type="EC" id="1.2.4.1" evidence="2"/>
<evidence type="ECO:0000256" key="3">
    <source>
        <dbReference type="ARBA" id="ARBA00017172"/>
    </source>
</evidence>
<dbReference type="CDD" id="cd02017">
    <property type="entry name" value="TPP_E1_EcPDC_like"/>
    <property type="match status" value="1"/>
</dbReference>
<dbReference type="InterPro" id="IPR055152">
    <property type="entry name" value="Transketolase-like_C_2"/>
</dbReference>
<feature type="domain" description="Transketolase-like C-terminal" evidence="11">
    <location>
        <begin position="769"/>
        <end position="895"/>
    </location>
</feature>
<dbReference type="SUPFAM" id="SSF52922">
    <property type="entry name" value="TK C-terminal domain-like"/>
    <property type="match status" value="1"/>
</dbReference>
<feature type="domain" description="Pyruvate dehydrogenase E1 component middle" evidence="10">
    <location>
        <begin position="526"/>
        <end position="745"/>
    </location>
</feature>
<comment type="catalytic activity">
    <reaction evidence="7">
        <text>N(6)-[(R)-lipoyl]-L-lysyl-[protein] + pyruvate + H(+) = N(6)-[(R)-S(8)-acetyldihydrolipoyl]-L-lysyl-[protein] + CO2</text>
        <dbReference type="Rhea" id="RHEA:19189"/>
        <dbReference type="Rhea" id="RHEA-COMP:10474"/>
        <dbReference type="Rhea" id="RHEA-COMP:10478"/>
        <dbReference type="ChEBI" id="CHEBI:15361"/>
        <dbReference type="ChEBI" id="CHEBI:15378"/>
        <dbReference type="ChEBI" id="CHEBI:16526"/>
        <dbReference type="ChEBI" id="CHEBI:83099"/>
        <dbReference type="ChEBI" id="CHEBI:83111"/>
        <dbReference type="EC" id="1.2.4.1"/>
    </reaction>
</comment>
<organism evidence="12">
    <name type="scientific">Knufia peltigerae</name>
    <dbReference type="NCBI Taxonomy" id="1002370"/>
    <lineage>
        <taxon>Eukaryota</taxon>
        <taxon>Fungi</taxon>
        <taxon>Dikarya</taxon>
        <taxon>Ascomycota</taxon>
        <taxon>Pezizomycotina</taxon>
        <taxon>Eurotiomycetes</taxon>
        <taxon>Chaetothyriomycetidae</taxon>
        <taxon>Chaetothyriales</taxon>
        <taxon>Trichomeriaceae</taxon>
        <taxon>Knufia</taxon>
    </lineage>
</organism>
<comment type="caution">
    <text evidence="12">The sequence shown here is derived from an EMBL/GenBank/DDBJ whole genome shotgun (WGS) entry which is preliminary data.</text>
</comment>
<dbReference type="Gene3D" id="3.40.50.920">
    <property type="match status" value="1"/>
</dbReference>
<keyword evidence="5" id="KW-0786">Thiamine pyrophosphate</keyword>
<keyword evidence="6" id="KW-0670">Pyruvate</keyword>
<dbReference type="FunFam" id="3.40.50.970:FF:000011">
    <property type="entry name" value="Pyruvate dehydrogenase E1 component"/>
    <property type="match status" value="1"/>
</dbReference>
<evidence type="ECO:0000256" key="5">
    <source>
        <dbReference type="ARBA" id="ARBA00023052"/>
    </source>
</evidence>
<feature type="region of interest" description="Disordered" evidence="8">
    <location>
        <begin position="1"/>
        <end position="37"/>
    </location>
</feature>
<sequence>MRRLRLSPRQPPRPPPRHGPAGATPLQSCRPAGGVAQMPTGALWRRNMNQAHFPLDTDPQETREWRESLHAVIQAGGRPRAHYLLDQLDELDVQQHGDLHTRAWTAYTNTIPPERQPAYPGDLAIERRLNAMIRWNAMVMVLRAGKHSNVGGHIATYQSAAVMYDVGFDHFFRGRTDTFDGDMIYIQGHSAPGIYGRAFVEGRISAERMDNFRREAGREGLSSYPHPRLMPEFWQFPTVSMGLGPLTAAYQARYMRYLEYRGLKQHQGRKVWAFLGDGEMDQPESLAAISLAGRERLDNLVFVVNCNLQRLDGPVRGNAKVIQELEGTFRAAGWSVIKVIWGGGWDDLLARDHSGLLRQRMMECVDGDYQTFKSQSGAYVREHFFGRYPELLALVAHMSDDEIWALARGGHDPQKVYAAYQQAVNTSGRPTVVLAKTVKGFGMGEAGEGQNINHQLKKMSTDAVRAFRDRFDLPVSDEQLEEMPYLRPEPGSPEALYFAQRRQAQGGQLPARLAQVDPLPLPPLSAFNVQLQGSGDRGQSTTMGFVRILTTLLKDPELGRLVIPIVPDESRTFGMEGLFRQIGIHSFLGQLYTPQDAGQLSYYKEAKDGQILQEGINESGAICSWIAAGTAYANHGLATIPFYIFYSMFGLQRVGDLAWAAADARTRGFLLGATSGRTTLMGEGLQHDDGHSHVLSSVIPSCVSYDPTYNFELAVIIHDGLRRMYVDQEDIYYYITLLNENYPHPALPDGAEAGILKGLHLLRPVAADTIAQPRVQLMGSGSILREVLAAADLLQQDFGISSDVWSATSLTELRRDGLAVERWNLLHPADEPRVPYVQQCLQDHAGPVVVATDYMKIVGDQIRPFINDRRFIALGTDGFGRSDTRESLRTFFEVDRHFIVLAALKALADDGHVERSLLQQAIDRYGIDTGKRDPAAA</sequence>
<gene>
    <name evidence="12" type="ORF">H2204_014292</name>
</gene>
<dbReference type="InterPro" id="IPR005474">
    <property type="entry name" value="Transketolase_N"/>
</dbReference>
<keyword evidence="4" id="KW-0560">Oxidoreductase</keyword>
<dbReference type="InterPro" id="IPR041621">
    <property type="entry name" value="PDH_E1_M"/>
</dbReference>
<reference evidence="12" key="1">
    <citation type="submission" date="2022-10" db="EMBL/GenBank/DDBJ databases">
        <title>Culturing micro-colonial fungi from biological soil crusts in the Mojave desert and describing Neophaeococcomyces mojavensis, and introducing the new genera and species Taxawa tesnikishii.</title>
        <authorList>
            <person name="Kurbessoian T."/>
            <person name="Stajich J.E."/>
        </authorList>
    </citation>
    <scope>NUCLEOTIDE SEQUENCE</scope>
    <source>
        <strain evidence="12">TK_35</strain>
    </source>
</reference>
<dbReference type="InterPro" id="IPR035807">
    <property type="entry name" value="PDC_E1_N"/>
</dbReference>
<dbReference type="Gene3D" id="3.40.50.970">
    <property type="match status" value="2"/>
</dbReference>
<dbReference type="InterPro" id="IPR009014">
    <property type="entry name" value="Transketo_C/PFOR_II"/>
</dbReference>
<evidence type="ECO:0000256" key="8">
    <source>
        <dbReference type="SAM" id="MobiDB-lite"/>
    </source>
</evidence>
<evidence type="ECO:0000256" key="6">
    <source>
        <dbReference type="ARBA" id="ARBA00023317"/>
    </source>
</evidence>
<dbReference type="InterPro" id="IPR004660">
    <property type="entry name" value="PDH_E1"/>
</dbReference>
<evidence type="ECO:0000259" key="9">
    <source>
        <dbReference type="Pfam" id="PF00456"/>
    </source>
</evidence>
<evidence type="ECO:0000313" key="12">
    <source>
        <dbReference type="EMBL" id="KAJ9614952.1"/>
    </source>
</evidence>
<dbReference type="GO" id="GO:0004739">
    <property type="term" value="F:pyruvate dehydrogenase (acetyl-transferring) activity"/>
    <property type="evidence" value="ECO:0007669"/>
    <property type="project" value="UniProtKB-EC"/>
</dbReference>
<dbReference type="Pfam" id="PF17831">
    <property type="entry name" value="PDH_E1_M"/>
    <property type="match status" value="1"/>
</dbReference>
<evidence type="ECO:0000256" key="4">
    <source>
        <dbReference type="ARBA" id="ARBA00023002"/>
    </source>
</evidence>
<dbReference type="AlphaFoldDB" id="A0AA38XL22"/>
<name>A0AA38XL22_9EURO</name>
<dbReference type="Pfam" id="PF22613">
    <property type="entry name" value="Transketolase_C_1"/>
    <property type="match status" value="1"/>
</dbReference>